<dbReference type="Pfam" id="PF00899">
    <property type="entry name" value="ThiF"/>
    <property type="match status" value="1"/>
</dbReference>
<dbReference type="InterPro" id="IPR001763">
    <property type="entry name" value="Rhodanese-like_dom"/>
</dbReference>
<dbReference type="Gene3D" id="3.40.50.720">
    <property type="entry name" value="NAD(P)-binding Rossmann-like Domain"/>
    <property type="match status" value="1"/>
</dbReference>
<evidence type="ECO:0000313" key="3">
    <source>
        <dbReference type="Proteomes" id="UP000437736"/>
    </source>
</evidence>
<name>A0ABW9QPF0_9ACTN</name>
<dbReference type="Proteomes" id="UP000437736">
    <property type="component" value="Unassembled WGS sequence"/>
</dbReference>
<sequence>MPSFRDLLKTTKDRIREVDTAGAEDLLAQPGTVVLDVREPDEYEQGALPGAVHIPRGHLESQVEGRIVDRDARILVYCAGGTRSAFAADTLGQLGYGDVVSMAGGFNKWKDEGRAWAAPASLSPEQRNRYQRHLLLPEVEVAGQQKLLDAKVLLIGAGGLGSPAALYLAAAGVGTLGIIDMDVVDASNLQRQILHNMDRVGERKVDSAKKTLTAMNPDVNVVTYDVRLGADNILDIFSGYDVVLDGTDNFPTRYLVNDASVKLDIPVVHGSIFRFEGQAAVYLPHQGPCYRCQVPEPPPAELAPSCAEAGVLGVLPGIIGSIQAMETIKLLLGLGDPLVGRLLAYDALEESFRTFKVNRDPQCAACSVPPEQLVIAEYDELCMPHPIAPPAA</sequence>
<dbReference type="InterPro" id="IPR035985">
    <property type="entry name" value="Ubiquitin-activating_enz"/>
</dbReference>
<dbReference type="CDD" id="cd00757">
    <property type="entry name" value="ThiF_MoeB_HesA_family"/>
    <property type="match status" value="1"/>
</dbReference>
<dbReference type="SUPFAM" id="SSF52821">
    <property type="entry name" value="Rhodanese/Cell cycle control phosphatase"/>
    <property type="match status" value="1"/>
</dbReference>
<dbReference type="NCBIfam" id="NF004281">
    <property type="entry name" value="PRK05690.1"/>
    <property type="match status" value="1"/>
</dbReference>
<dbReference type="InterPro" id="IPR036873">
    <property type="entry name" value="Rhodanese-like_dom_sf"/>
</dbReference>
<dbReference type="PANTHER" id="PTHR10953">
    <property type="entry name" value="UBIQUITIN-ACTIVATING ENZYME E1"/>
    <property type="match status" value="1"/>
</dbReference>
<gene>
    <name evidence="2" type="primary">moeB</name>
    <name evidence="2" type="ORF">GHK86_01275</name>
</gene>
<keyword evidence="3" id="KW-1185">Reference proteome</keyword>
<dbReference type="InterPro" id="IPR000594">
    <property type="entry name" value="ThiF_NAD_FAD-bd"/>
</dbReference>
<organism evidence="2 3">
    <name type="scientific">Acidiferrimicrobium australe</name>
    <dbReference type="NCBI Taxonomy" id="2664430"/>
    <lineage>
        <taxon>Bacteria</taxon>
        <taxon>Bacillati</taxon>
        <taxon>Actinomycetota</taxon>
        <taxon>Acidimicrobiia</taxon>
        <taxon>Acidimicrobiales</taxon>
        <taxon>Acidimicrobiaceae</taxon>
        <taxon>Acidiferrimicrobium</taxon>
    </lineage>
</organism>
<protein>
    <submittedName>
        <fullName evidence="2">Molybdopterin-synthase adenylyltransferase MoeB</fullName>
    </submittedName>
</protein>
<dbReference type="CDD" id="cd00158">
    <property type="entry name" value="RHOD"/>
    <property type="match status" value="1"/>
</dbReference>
<keyword evidence="2" id="KW-0548">Nucleotidyltransferase</keyword>
<reference evidence="2 3" key="1">
    <citation type="submission" date="2019-11" db="EMBL/GenBank/DDBJ databases">
        <title>Acidiferrimicrobium australis gen. nov., sp. nov., an acidophilic and obligately heterotrophic, member of the Actinobacteria that catalyses dissimilatory oxido- reduction of iron isolated from metal-rich acidic water in Chile.</title>
        <authorList>
            <person name="Gonzalez D."/>
            <person name="Huber K."/>
            <person name="Hedrich S."/>
            <person name="Rojas-Villalobos C."/>
            <person name="Quatrini R."/>
            <person name="Dinamarca M.A."/>
            <person name="Schwarz A."/>
            <person name="Canales C."/>
            <person name="Nancucheo I."/>
        </authorList>
    </citation>
    <scope>NUCLEOTIDE SEQUENCE [LARGE SCALE GENOMIC DNA]</scope>
    <source>
        <strain evidence="2 3">USS-CCA1</strain>
    </source>
</reference>
<dbReference type="SMART" id="SM00450">
    <property type="entry name" value="RHOD"/>
    <property type="match status" value="1"/>
</dbReference>
<evidence type="ECO:0000259" key="1">
    <source>
        <dbReference type="PROSITE" id="PS50206"/>
    </source>
</evidence>
<keyword evidence="2" id="KW-0808">Transferase</keyword>
<evidence type="ECO:0000313" key="2">
    <source>
        <dbReference type="EMBL" id="MST31363.1"/>
    </source>
</evidence>
<dbReference type="NCBIfam" id="NF006444">
    <property type="entry name" value="PRK08762.1"/>
    <property type="match status" value="1"/>
</dbReference>
<dbReference type="InterPro" id="IPR045886">
    <property type="entry name" value="ThiF/MoeB/HesA"/>
</dbReference>
<dbReference type="GO" id="GO:0016779">
    <property type="term" value="F:nucleotidyltransferase activity"/>
    <property type="evidence" value="ECO:0007669"/>
    <property type="project" value="UniProtKB-KW"/>
</dbReference>
<dbReference type="Pfam" id="PF00581">
    <property type="entry name" value="Rhodanese"/>
    <property type="match status" value="1"/>
</dbReference>
<dbReference type="PROSITE" id="PS50206">
    <property type="entry name" value="RHODANESE_3"/>
    <property type="match status" value="1"/>
</dbReference>
<dbReference type="EMBL" id="WJHE01000046">
    <property type="protein sequence ID" value="MST31363.1"/>
    <property type="molecule type" value="Genomic_DNA"/>
</dbReference>
<dbReference type="Gene3D" id="3.40.250.10">
    <property type="entry name" value="Rhodanese-like domain"/>
    <property type="match status" value="1"/>
</dbReference>
<comment type="caution">
    <text evidence="2">The sequence shown here is derived from an EMBL/GenBank/DDBJ whole genome shotgun (WGS) entry which is preliminary data.</text>
</comment>
<dbReference type="PANTHER" id="PTHR10953:SF102">
    <property type="entry name" value="ADENYLYLTRANSFERASE AND SULFURTRANSFERASE MOCS3"/>
    <property type="match status" value="1"/>
</dbReference>
<proteinExistence type="predicted"/>
<feature type="domain" description="Rhodanese" evidence="1">
    <location>
        <begin position="28"/>
        <end position="118"/>
    </location>
</feature>
<accession>A0ABW9QPF0</accession>
<dbReference type="SUPFAM" id="SSF69572">
    <property type="entry name" value="Activating enzymes of the ubiquitin-like proteins"/>
    <property type="match status" value="1"/>
</dbReference>